<dbReference type="EMBL" id="CP076022">
    <property type="protein sequence ID" value="QWC10671.1"/>
    <property type="molecule type" value="Genomic_DNA"/>
</dbReference>
<dbReference type="InterPro" id="IPR029062">
    <property type="entry name" value="Class_I_gatase-like"/>
</dbReference>
<name>A0A975R1N2_9MICC</name>
<sequence>MDTLLDRENNPRALLLSGTGRYSDPQHDYDATSEGLAGVLEEAGFDVVIASDLEAALTWLSSPWNWPDLLAVNVGLPRDGQPVPAEAAASGLRSWLGSGRPLLAIHTSATSFTDVSEWSDALGQGPTGDETGGLAGTLRIVPDPDPAAEYPHPLGWTYERPDGGRTVFATGGHDAGAFQQPQYRELLSEGISWLADSLLPVGAPAE</sequence>
<keyword evidence="2" id="KW-1185">Reference proteome</keyword>
<protein>
    <recommendedName>
        <fullName evidence="3">ThuA-like domain-containing protein</fullName>
    </recommendedName>
</protein>
<dbReference type="Gene3D" id="3.40.50.880">
    <property type="match status" value="2"/>
</dbReference>
<evidence type="ECO:0000313" key="2">
    <source>
        <dbReference type="Proteomes" id="UP000676885"/>
    </source>
</evidence>
<evidence type="ECO:0000313" key="1">
    <source>
        <dbReference type="EMBL" id="QWC10671.1"/>
    </source>
</evidence>
<evidence type="ECO:0008006" key="3">
    <source>
        <dbReference type="Google" id="ProtNLM"/>
    </source>
</evidence>
<dbReference type="RefSeq" id="WP_210229843.1">
    <property type="nucleotide sequence ID" value="NZ_CP076022.1"/>
</dbReference>
<dbReference type="SUPFAM" id="SSF52317">
    <property type="entry name" value="Class I glutamine amidotransferase-like"/>
    <property type="match status" value="1"/>
</dbReference>
<organism evidence="1 2">
    <name type="scientific">Arthrobacter jiangjiafuii</name>
    <dbReference type="NCBI Taxonomy" id="2817475"/>
    <lineage>
        <taxon>Bacteria</taxon>
        <taxon>Bacillati</taxon>
        <taxon>Actinomycetota</taxon>
        <taxon>Actinomycetes</taxon>
        <taxon>Micrococcales</taxon>
        <taxon>Micrococcaceae</taxon>
        <taxon>Arthrobacter</taxon>
    </lineage>
</organism>
<accession>A0A975R1N2</accession>
<dbReference type="KEGG" id="ajg:KKR91_03300"/>
<dbReference type="Proteomes" id="UP000676885">
    <property type="component" value="Chromosome"/>
</dbReference>
<gene>
    <name evidence="1" type="ORF">KKR91_03300</name>
</gene>
<dbReference type="AlphaFoldDB" id="A0A975R1N2"/>
<proteinExistence type="predicted"/>
<reference evidence="1 2" key="1">
    <citation type="submission" date="2021-05" db="EMBL/GenBank/DDBJ databases">
        <title>Novel species in genus Arthrobacter.</title>
        <authorList>
            <person name="Zhang G."/>
        </authorList>
    </citation>
    <scope>NUCLEOTIDE SEQUENCE [LARGE SCALE GENOMIC DNA]</scope>
    <source>
        <strain evidence="2">zg-ZUI227</strain>
    </source>
</reference>